<comment type="caution">
    <text evidence="7">The sequence shown here is derived from an EMBL/GenBank/DDBJ whole genome shotgun (WGS) entry which is preliminary data.</text>
</comment>
<keyword evidence="5" id="KW-0472">Membrane</keyword>
<dbReference type="Gene3D" id="3.30.200.20">
    <property type="entry name" value="Phosphorylase Kinase, domain 1"/>
    <property type="match status" value="1"/>
</dbReference>
<keyword evidence="4" id="KW-0067">ATP-binding</keyword>
<accession>A0A918S0B7</accession>
<dbReference type="GO" id="GO:0004674">
    <property type="term" value="F:protein serine/threonine kinase activity"/>
    <property type="evidence" value="ECO:0007669"/>
    <property type="project" value="TreeGrafter"/>
</dbReference>
<keyword evidence="1" id="KW-0808">Transferase</keyword>
<feature type="domain" description="Protein kinase" evidence="6">
    <location>
        <begin position="74"/>
        <end position="313"/>
    </location>
</feature>
<keyword evidence="8" id="KW-1185">Reference proteome</keyword>
<dbReference type="InterPro" id="IPR000719">
    <property type="entry name" value="Prot_kinase_dom"/>
</dbReference>
<evidence type="ECO:0000313" key="8">
    <source>
        <dbReference type="Proteomes" id="UP000614811"/>
    </source>
</evidence>
<dbReference type="Pfam" id="PF00069">
    <property type="entry name" value="Pkinase"/>
    <property type="match status" value="1"/>
</dbReference>
<evidence type="ECO:0000313" key="7">
    <source>
        <dbReference type="EMBL" id="GHA16204.1"/>
    </source>
</evidence>
<evidence type="ECO:0000256" key="4">
    <source>
        <dbReference type="ARBA" id="ARBA00022840"/>
    </source>
</evidence>
<reference evidence="7" key="1">
    <citation type="journal article" date="2014" name="Int. J. Syst. Evol. Microbiol.">
        <title>Complete genome sequence of Corynebacterium casei LMG S-19264T (=DSM 44701T), isolated from a smear-ripened cheese.</title>
        <authorList>
            <consortium name="US DOE Joint Genome Institute (JGI-PGF)"/>
            <person name="Walter F."/>
            <person name="Albersmeier A."/>
            <person name="Kalinowski J."/>
            <person name="Ruckert C."/>
        </authorList>
    </citation>
    <scope>NUCLEOTIDE SEQUENCE</scope>
    <source>
        <strain evidence="7">KCTC 12711</strain>
    </source>
</reference>
<name>A0A918S0B7_9GAMM</name>
<dbReference type="GO" id="GO:0005524">
    <property type="term" value="F:ATP binding"/>
    <property type="evidence" value="ECO:0007669"/>
    <property type="project" value="UniProtKB-KW"/>
</dbReference>
<dbReference type="AlphaFoldDB" id="A0A918S0B7"/>
<sequence length="614" mass="68175">MTNDELEEIFHSALERAANEREKFVRNATQTDADFKFIWNLISKADKQTQFMATSYAVEDSPTALNAGDIVGNWLVQELLGRGGMGEVYRVSRIYPDFEQFGALKISRSPQQDLVARFHNERRILAQLEHPNIGRLIDAGVLKNGLPFMVTELVDGIDILDYVADNALTFDTSLQLFTQLCDAIAHAHERHILHRDIKPSNVLVNRAGQVKLIDFGVSGFLKRGEAKSAPFTKAFAAPEQATGHRLDESTDIFALGKLLSVLVYETKPVATALSKTPRSLRELGAICDKCTRDNPQDRYRSVKELTRELQCYADKKPIQAMHGDWRYVLQKYFQRHRWLVAGACLVTLSVSGAGIAYLSATDKTLRAKTERRTIKPVVDLPSDRIALGCDQSSIGIFSDTVTTGGELTSEQRNLVSLARDHVKQGLGISALSFTPDCQGIALVTQSTQHTTNVRGSLPVNFHMTLQRLLGEGKKVTAIAFDPYQWEQRAAFVIAYEGGYEASPDTSSELLKRLKSATDTDGAVAAIAFFPLADRPSGWSVLGANGFQYTRNVTKQNTVAWYYENLRFLKRHAVVPTFASFSADGEDYVLGNAQCVYSSRTDLLQLTDCPSFTPQ</sequence>
<keyword evidence="5" id="KW-0812">Transmembrane</keyword>
<dbReference type="RefSeq" id="WP_189402243.1">
    <property type="nucleotide sequence ID" value="NZ_BMXA01000005.1"/>
</dbReference>
<dbReference type="Proteomes" id="UP000614811">
    <property type="component" value="Unassembled WGS sequence"/>
</dbReference>
<evidence type="ECO:0000256" key="1">
    <source>
        <dbReference type="ARBA" id="ARBA00022679"/>
    </source>
</evidence>
<dbReference type="EMBL" id="BMXA01000005">
    <property type="protein sequence ID" value="GHA16204.1"/>
    <property type="molecule type" value="Genomic_DNA"/>
</dbReference>
<dbReference type="PANTHER" id="PTHR43289:SF34">
    <property type="entry name" value="SERINE_THREONINE-PROTEIN KINASE YBDM-RELATED"/>
    <property type="match status" value="1"/>
</dbReference>
<dbReference type="CDD" id="cd14014">
    <property type="entry name" value="STKc_PknB_like"/>
    <property type="match status" value="1"/>
</dbReference>
<organism evidence="7 8">
    <name type="scientific">Arenicella chitinivorans</name>
    <dbReference type="NCBI Taxonomy" id="1329800"/>
    <lineage>
        <taxon>Bacteria</taxon>
        <taxon>Pseudomonadati</taxon>
        <taxon>Pseudomonadota</taxon>
        <taxon>Gammaproteobacteria</taxon>
        <taxon>Arenicellales</taxon>
        <taxon>Arenicellaceae</taxon>
        <taxon>Arenicella</taxon>
    </lineage>
</organism>
<dbReference type="SMART" id="SM00220">
    <property type="entry name" value="S_TKc"/>
    <property type="match status" value="1"/>
</dbReference>
<evidence type="ECO:0000256" key="3">
    <source>
        <dbReference type="ARBA" id="ARBA00022777"/>
    </source>
</evidence>
<gene>
    <name evidence="7" type="ORF">GCM10008090_27510</name>
</gene>
<evidence type="ECO:0000256" key="2">
    <source>
        <dbReference type="ARBA" id="ARBA00022741"/>
    </source>
</evidence>
<keyword evidence="3" id="KW-0418">Kinase</keyword>
<evidence type="ECO:0000259" key="6">
    <source>
        <dbReference type="PROSITE" id="PS50011"/>
    </source>
</evidence>
<dbReference type="InterPro" id="IPR008271">
    <property type="entry name" value="Ser/Thr_kinase_AS"/>
</dbReference>
<dbReference type="PANTHER" id="PTHR43289">
    <property type="entry name" value="MITOGEN-ACTIVATED PROTEIN KINASE KINASE KINASE 20-RELATED"/>
    <property type="match status" value="1"/>
</dbReference>
<dbReference type="PROSITE" id="PS50011">
    <property type="entry name" value="PROTEIN_KINASE_DOM"/>
    <property type="match status" value="1"/>
</dbReference>
<reference evidence="7" key="2">
    <citation type="submission" date="2020-09" db="EMBL/GenBank/DDBJ databases">
        <authorList>
            <person name="Sun Q."/>
            <person name="Kim S."/>
        </authorList>
    </citation>
    <scope>NUCLEOTIDE SEQUENCE</scope>
    <source>
        <strain evidence="7">KCTC 12711</strain>
    </source>
</reference>
<feature type="transmembrane region" description="Helical" evidence="5">
    <location>
        <begin position="338"/>
        <end position="358"/>
    </location>
</feature>
<keyword evidence="5" id="KW-1133">Transmembrane helix</keyword>
<protein>
    <recommendedName>
        <fullName evidence="6">Protein kinase domain-containing protein</fullName>
    </recommendedName>
</protein>
<dbReference type="PROSITE" id="PS00108">
    <property type="entry name" value="PROTEIN_KINASE_ST"/>
    <property type="match status" value="1"/>
</dbReference>
<dbReference type="SUPFAM" id="SSF56112">
    <property type="entry name" value="Protein kinase-like (PK-like)"/>
    <property type="match status" value="1"/>
</dbReference>
<keyword evidence="2" id="KW-0547">Nucleotide-binding</keyword>
<evidence type="ECO:0000256" key="5">
    <source>
        <dbReference type="SAM" id="Phobius"/>
    </source>
</evidence>
<proteinExistence type="predicted"/>
<dbReference type="Gene3D" id="1.10.510.10">
    <property type="entry name" value="Transferase(Phosphotransferase) domain 1"/>
    <property type="match status" value="1"/>
</dbReference>
<dbReference type="InterPro" id="IPR011009">
    <property type="entry name" value="Kinase-like_dom_sf"/>
</dbReference>